<dbReference type="AlphaFoldDB" id="A0A150TUG8"/>
<protein>
    <submittedName>
        <fullName evidence="2">Uncharacterized protein</fullName>
    </submittedName>
</protein>
<dbReference type="InterPro" id="IPR015915">
    <property type="entry name" value="Kelch-typ_b-propeller"/>
</dbReference>
<dbReference type="Proteomes" id="UP000075502">
    <property type="component" value="Unassembled WGS sequence"/>
</dbReference>
<dbReference type="SUPFAM" id="SSF117281">
    <property type="entry name" value="Kelch motif"/>
    <property type="match status" value="2"/>
</dbReference>
<dbReference type="EMBL" id="JEME01001029">
    <property type="protein sequence ID" value="KYG08294.1"/>
    <property type="molecule type" value="Genomic_DNA"/>
</dbReference>
<gene>
    <name evidence="2" type="ORF">BE21_24515</name>
</gene>
<dbReference type="Gene3D" id="2.130.10.80">
    <property type="entry name" value="Galactose oxidase/kelch, beta-propeller"/>
    <property type="match status" value="1"/>
</dbReference>
<dbReference type="Gene3D" id="2.120.10.80">
    <property type="entry name" value="Kelch-type beta propeller"/>
    <property type="match status" value="1"/>
</dbReference>
<name>A0A150TUG8_SORCE</name>
<evidence type="ECO:0000256" key="1">
    <source>
        <dbReference type="SAM" id="SignalP"/>
    </source>
</evidence>
<evidence type="ECO:0000313" key="2">
    <source>
        <dbReference type="EMBL" id="KYG08294.1"/>
    </source>
</evidence>
<keyword evidence="1" id="KW-0732">Signal</keyword>
<dbReference type="SMART" id="SM00612">
    <property type="entry name" value="Kelch"/>
    <property type="match status" value="5"/>
</dbReference>
<dbReference type="InterPro" id="IPR037293">
    <property type="entry name" value="Gal_Oxidase_central_sf"/>
</dbReference>
<dbReference type="InterPro" id="IPR006652">
    <property type="entry name" value="Kelch_1"/>
</dbReference>
<organism evidence="2 3">
    <name type="scientific">Sorangium cellulosum</name>
    <name type="common">Polyangium cellulosum</name>
    <dbReference type="NCBI Taxonomy" id="56"/>
    <lineage>
        <taxon>Bacteria</taxon>
        <taxon>Pseudomonadati</taxon>
        <taxon>Myxococcota</taxon>
        <taxon>Polyangia</taxon>
        <taxon>Polyangiales</taxon>
        <taxon>Polyangiaceae</taxon>
        <taxon>Sorangium</taxon>
    </lineage>
</organism>
<accession>A0A150TUG8</accession>
<dbReference type="PANTHER" id="PTHR46375">
    <property type="entry name" value="KELCH REPEAT AND BTB DOMAIN-CONTAINING PROTEIN 13-RELATED"/>
    <property type="match status" value="1"/>
</dbReference>
<dbReference type="Pfam" id="PF01344">
    <property type="entry name" value="Kelch_1"/>
    <property type="match status" value="2"/>
</dbReference>
<dbReference type="InterPro" id="IPR052392">
    <property type="entry name" value="Kelch-BTB_domain-containing"/>
</dbReference>
<feature type="signal peptide" evidence="1">
    <location>
        <begin position="1"/>
        <end position="29"/>
    </location>
</feature>
<evidence type="ECO:0000313" key="3">
    <source>
        <dbReference type="Proteomes" id="UP000075502"/>
    </source>
</evidence>
<sequence length="529" mass="55924">MAPRGFLRRVQPRRTLLLWAAACLSGCSAEVDAPASAAALRRQFPDQSAAVLEARETFVGDGEGFHLGSAEVSGRPARPHVVLPREGSEPIRLRTPAGVEVRVRELGAAGEGMAVEQAVAYRRSGGTSFWSATEHGVEEWLLLDEGVAQGGEPVAAWEVEGATLRERGEAVELVEEGRGAAVLRVSAPRAHALSGRPVAMALRARGSRIELTVDAGGEAVLVDPAWVLTQGAMNVARKAPTATLLPSGLVLMAGGFDDGAVDAAIVTFDSAELYDLAADSWSFTGSMKHARAGHTATLLSSGEVLVTGGVLVNLQEADFPLETAELYHPETGTWTDAAPMHLDRVSHTATLLPSGKVLVTGGGQNAFFTDSVELYDPESDRWELMAPMGDPRAAHEATLLSNGKVLVAGGYYVPGPHATAELYDPEADRWEFTKAMNHARSGITMMSLPNGEVLVAGGWIASAERYEPEAGSWALTSPMSRKRAGYSASLLPDGTVLVVGGVNDSLFYLSRSYRDAAAERPRPRGGRAG</sequence>
<proteinExistence type="predicted"/>
<dbReference type="PANTHER" id="PTHR46375:SF3">
    <property type="entry name" value="KELCH REPEAT AND BTB DOMAIN-CONTAINING PROTEIN 13"/>
    <property type="match status" value="1"/>
</dbReference>
<feature type="chain" id="PRO_5007570183" evidence="1">
    <location>
        <begin position="30"/>
        <end position="529"/>
    </location>
</feature>
<comment type="caution">
    <text evidence="2">The sequence shown here is derived from an EMBL/GenBank/DDBJ whole genome shotgun (WGS) entry which is preliminary data.</text>
</comment>
<reference evidence="2 3" key="1">
    <citation type="submission" date="2014-02" db="EMBL/GenBank/DDBJ databases">
        <title>The small core and large imbalanced accessory genome model reveals a collaborative survival strategy of Sorangium cellulosum strains in nature.</title>
        <authorList>
            <person name="Han K."/>
            <person name="Peng R."/>
            <person name="Blom J."/>
            <person name="Li Y.-Z."/>
        </authorList>
    </citation>
    <scope>NUCLEOTIDE SEQUENCE [LARGE SCALE GENOMIC DNA]</scope>
    <source>
        <strain evidence="2 3">So0007-03</strain>
    </source>
</reference>